<dbReference type="eggNOG" id="arCOG01891">
    <property type="taxonomic scope" value="Archaea"/>
</dbReference>
<dbReference type="Gene3D" id="3.40.50.300">
    <property type="entry name" value="P-loop containing nucleotide triphosphate hydrolases"/>
    <property type="match status" value="1"/>
</dbReference>
<dbReference type="GeneID" id="7017526"/>
<comment type="similarity">
    <text evidence="2">Belongs to the thymidylate kinase family.</text>
</comment>
<dbReference type="GO" id="GO:0006235">
    <property type="term" value="P:dTTP biosynthetic process"/>
    <property type="evidence" value="ECO:0007669"/>
    <property type="project" value="UniProtKB-UniRule"/>
</dbReference>
<keyword evidence="3" id="KW-1133">Transmembrane helix</keyword>
<protein>
    <recommendedName>
        <fullName evidence="1 2">Probable thymidylate kinase</fullName>
        <ecNumber evidence="2">2.7.4.9</ecNumber>
    </recommendedName>
    <alternativeName>
        <fullName evidence="2">dTMP kinase</fullName>
    </alternativeName>
</protein>
<proteinExistence type="inferred from homology"/>
<dbReference type="STRING" id="523850.TON_1856"/>
<keyword evidence="2" id="KW-0545">Nucleotide biosynthesis</keyword>
<dbReference type="HAMAP" id="MF_00165">
    <property type="entry name" value="Thymidylate_kinase"/>
    <property type="match status" value="1"/>
</dbReference>
<dbReference type="AlphaFoldDB" id="B6YVM3"/>
<accession>B6YVM3</accession>
<dbReference type="KEGG" id="ton:TON_1856"/>
<dbReference type="EMBL" id="CP000855">
    <property type="protein sequence ID" value="ACJ17347.1"/>
    <property type="molecule type" value="Genomic_DNA"/>
</dbReference>
<gene>
    <name evidence="2" type="primary">tmk</name>
    <name evidence="4" type="ordered locus">TON_1856</name>
</gene>
<evidence type="ECO:0000313" key="4">
    <source>
        <dbReference type="EMBL" id="ACJ17347.1"/>
    </source>
</evidence>
<organism evidence="4 5">
    <name type="scientific">Thermococcus onnurineus (strain NA1)</name>
    <dbReference type="NCBI Taxonomy" id="523850"/>
    <lineage>
        <taxon>Archaea</taxon>
        <taxon>Methanobacteriati</taxon>
        <taxon>Methanobacteriota</taxon>
        <taxon>Thermococci</taxon>
        <taxon>Thermococcales</taxon>
        <taxon>Thermococcaceae</taxon>
        <taxon>Thermococcus</taxon>
    </lineage>
</organism>
<feature type="transmembrane region" description="Helical" evidence="3">
    <location>
        <begin position="85"/>
        <end position="104"/>
    </location>
</feature>
<evidence type="ECO:0000256" key="1">
    <source>
        <dbReference type="ARBA" id="ARBA00013355"/>
    </source>
</evidence>
<dbReference type="RefSeq" id="WP_012572819.1">
    <property type="nucleotide sequence ID" value="NC_011529.1"/>
</dbReference>
<evidence type="ECO:0000256" key="2">
    <source>
        <dbReference type="HAMAP-Rule" id="MF_00165"/>
    </source>
</evidence>
<dbReference type="GO" id="GO:0004798">
    <property type="term" value="F:dTMP kinase activity"/>
    <property type="evidence" value="ECO:0007669"/>
    <property type="project" value="UniProtKB-UniRule"/>
</dbReference>
<keyword evidence="2" id="KW-0808">Transferase</keyword>
<evidence type="ECO:0000313" key="5">
    <source>
        <dbReference type="Proteomes" id="UP000002727"/>
    </source>
</evidence>
<keyword evidence="3" id="KW-0812">Transmembrane</keyword>
<keyword evidence="2" id="KW-0547">Nucleotide-binding</keyword>
<feature type="binding site" evidence="2">
    <location>
        <begin position="11"/>
        <end position="18"/>
    </location>
    <ligand>
        <name>ATP</name>
        <dbReference type="ChEBI" id="CHEBI:30616"/>
    </ligand>
</feature>
<keyword evidence="5" id="KW-1185">Reference proteome</keyword>
<dbReference type="InterPro" id="IPR027417">
    <property type="entry name" value="P-loop_NTPase"/>
</dbReference>
<keyword evidence="2" id="KW-0067">ATP-binding</keyword>
<dbReference type="OrthoDB" id="43083at2157"/>
<dbReference type="Proteomes" id="UP000002727">
    <property type="component" value="Chromosome"/>
</dbReference>
<comment type="catalytic activity">
    <reaction evidence="2">
        <text>dTMP + ATP = dTDP + ADP</text>
        <dbReference type="Rhea" id="RHEA:13517"/>
        <dbReference type="ChEBI" id="CHEBI:30616"/>
        <dbReference type="ChEBI" id="CHEBI:58369"/>
        <dbReference type="ChEBI" id="CHEBI:63528"/>
        <dbReference type="ChEBI" id="CHEBI:456216"/>
        <dbReference type="EC" id="2.7.4.9"/>
    </reaction>
</comment>
<dbReference type="EC" id="2.7.4.9" evidence="2"/>
<dbReference type="HOGENOM" id="CLU_105014_0_0_2"/>
<dbReference type="InterPro" id="IPR018094">
    <property type="entry name" value="Thymidylate_kinase"/>
</dbReference>
<dbReference type="GO" id="GO:0006233">
    <property type="term" value="P:dTDP biosynthetic process"/>
    <property type="evidence" value="ECO:0007669"/>
    <property type="project" value="InterPro"/>
</dbReference>
<dbReference type="GO" id="GO:0005524">
    <property type="term" value="F:ATP binding"/>
    <property type="evidence" value="ECO:0007669"/>
    <property type="project" value="UniProtKB-UniRule"/>
</dbReference>
<evidence type="ECO:0000256" key="3">
    <source>
        <dbReference type="SAM" id="Phobius"/>
    </source>
</evidence>
<name>B6YVM3_THEON</name>
<sequence length="222" mass="26263">MDPPRLICIIGPDGTGKTTQAKMLIEKLREMGYEYEYRWMRFHHFISLPVLALARLMGLTEIQTLPDGRKIGYHHFYRSKLISTVYPITLYLDMLLAMIFKIYIPLKVQRKRLVCDRFIYDTLVDLTIDLDNIEFDNSKTAKKFLKLIPRDCLTILLIAPYEKIKERREDLKFDKYLRKRIETYMELKKRFPQLVTIDASSEVEKVHNQIVEIVVGENESAL</sequence>
<dbReference type="SUPFAM" id="SSF52540">
    <property type="entry name" value="P-loop containing nucleoside triphosphate hydrolases"/>
    <property type="match status" value="1"/>
</dbReference>
<keyword evidence="3" id="KW-0472">Membrane</keyword>
<keyword evidence="2" id="KW-0418">Kinase</keyword>
<reference evidence="4 5" key="1">
    <citation type="journal article" date="2008" name="J. Bacteriol.">
        <title>The complete genome sequence of Thermococcus onnurineus NA1 reveals a mixed heterotrophic and carboxydotrophic metabolism.</title>
        <authorList>
            <person name="Lee H.S."/>
            <person name="Kang S.G."/>
            <person name="Bae S.S."/>
            <person name="Lim J.K."/>
            <person name="Cho Y."/>
            <person name="Kim Y.J."/>
            <person name="Jeon J.H."/>
            <person name="Cha S.S."/>
            <person name="Kwon K.K."/>
            <person name="Kim H.T."/>
            <person name="Park C.J."/>
            <person name="Lee H.W."/>
            <person name="Kim S.I."/>
            <person name="Chun J."/>
            <person name="Colwell R.R."/>
            <person name="Kim S.J."/>
            <person name="Lee J.H."/>
        </authorList>
    </citation>
    <scope>NUCLEOTIDE SEQUENCE [LARGE SCALE GENOMIC DNA]</scope>
    <source>
        <strain evidence="4 5">NA1</strain>
    </source>
</reference>